<dbReference type="EMBL" id="CP001157">
    <property type="protein sequence ID" value="ACO77920.1"/>
    <property type="molecule type" value="Genomic_DNA"/>
</dbReference>
<gene>
    <name evidence="1" type="ordered locus">Avin_17070</name>
</gene>
<keyword evidence="2" id="KW-1185">Reference proteome</keyword>
<name>C1DSG5_AZOVD</name>
<dbReference type="HOGENOM" id="CLU_3164136_0_0_6"/>
<accession>C1DSG5</accession>
<reference evidence="1 2" key="1">
    <citation type="journal article" date="2009" name="J. Bacteriol.">
        <title>Genome sequence of Azotobacter vinelandii, an obligate aerobe specialized to support diverse anaerobic metabolic processes.</title>
        <authorList>
            <person name="Setubal J.C."/>
            <person name="dos Santos P."/>
            <person name="Goldman B.S."/>
            <person name="Ertesvag H."/>
            <person name="Espin G."/>
            <person name="Rubio L.M."/>
            <person name="Valla S."/>
            <person name="Almeida N.F."/>
            <person name="Balasubramanian D."/>
            <person name="Cromes L."/>
            <person name="Curatti L."/>
            <person name="Du Z."/>
            <person name="Godsy E."/>
            <person name="Goodner B."/>
            <person name="Hellner-Burris K."/>
            <person name="Hernandez J.A."/>
            <person name="Houmiel K."/>
            <person name="Imperial J."/>
            <person name="Kennedy C."/>
            <person name="Larson T.J."/>
            <person name="Latreille P."/>
            <person name="Ligon L.S."/>
            <person name="Lu J."/>
            <person name="Maerk M."/>
            <person name="Miller N.M."/>
            <person name="Norton S."/>
            <person name="O'Carroll I.P."/>
            <person name="Paulsen I."/>
            <person name="Raulfs E.C."/>
            <person name="Roemer R."/>
            <person name="Rosser J."/>
            <person name="Segura D."/>
            <person name="Slater S."/>
            <person name="Stricklin S.L."/>
            <person name="Studholme D.J."/>
            <person name="Sun J."/>
            <person name="Viana C.J."/>
            <person name="Wallin E."/>
            <person name="Wang B."/>
            <person name="Wheeler C."/>
            <person name="Zhu H."/>
            <person name="Dean D.R."/>
            <person name="Dixon R."/>
            <person name="Wood D."/>
        </authorList>
    </citation>
    <scope>NUCLEOTIDE SEQUENCE [LARGE SCALE GENOMIC DNA]</scope>
    <source>
        <strain evidence="2">DJ / ATCC BAA-1303</strain>
    </source>
</reference>
<dbReference type="KEGG" id="avn:Avin_17070"/>
<protein>
    <submittedName>
        <fullName evidence="1">Uncharacterized protein</fullName>
    </submittedName>
</protein>
<proteinExistence type="predicted"/>
<dbReference type="Proteomes" id="UP000002424">
    <property type="component" value="Chromosome"/>
</dbReference>
<dbReference type="EnsemblBacteria" id="ACO77920">
    <property type="protein sequence ID" value="ACO77920"/>
    <property type="gene ID" value="Avin_17070"/>
</dbReference>
<sequence>MRTVINTACQTLRTSKWQSLLSGKKLLKKPKQYASSIIKEELEKLLW</sequence>
<evidence type="ECO:0000313" key="1">
    <source>
        <dbReference type="EMBL" id="ACO77920.1"/>
    </source>
</evidence>
<dbReference type="AlphaFoldDB" id="C1DSG5"/>
<evidence type="ECO:0000313" key="2">
    <source>
        <dbReference type="Proteomes" id="UP000002424"/>
    </source>
</evidence>
<organism evidence="1 2">
    <name type="scientific">Azotobacter vinelandii (strain DJ / ATCC BAA-1303)</name>
    <dbReference type="NCBI Taxonomy" id="322710"/>
    <lineage>
        <taxon>Bacteria</taxon>
        <taxon>Pseudomonadati</taxon>
        <taxon>Pseudomonadota</taxon>
        <taxon>Gammaproteobacteria</taxon>
        <taxon>Pseudomonadales</taxon>
        <taxon>Pseudomonadaceae</taxon>
        <taxon>Azotobacter</taxon>
    </lineage>
</organism>